<dbReference type="Pfam" id="PF00903">
    <property type="entry name" value="Glyoxalase"/>
    <property type="match status" value="2"/>
</dbReference>
<dbReference type="PANTHER" id="PTHR34109">
    <property type="entry name" value="BNAUNNG04460D PROTEIN-RELATED"/>
    <property type="match status" value="1"/>
</dbReference>
<dbReference type="SUPFAM" id="SSF54593">
    <property type="entry name" value="Glyoxalase/Bleomycin resistance protein/Dihydroxybiphenyl dioxygenase"/>
    <property type="match status" value="2"/>
</dbReference>
<reference evidence="2" key="1">
    <citation type="submission" date="2021-03" db="EMBL/GenBank/DDBJ databases">
        <title>A new species, PO-11, isolated from a karst cave deposit.</title>
        <authorList>
            <person name="Zhaoxiaoyong W."/>
        </authorList>
    </citation>
    <scope>NUCLEOTIDE SEQUENCE</scope>
    <source>
        <strain evidence="2">PO-11</strain>
    </source>
</reference>
<dbReference type="Gene3D" id="3.30.720.110">
    <property type="match status" value="2"/>
</dbReference>
<dbReference type="Gene3D" id="3.30.720.120">
    <property type="match status" value="2"/>
</dbReference>
<sequence>MTAADPTISTVPDGYSSVSPWLITRDTKALFEFISVAFGAQEIDRVVGEDGTIGHAEARLGDSVVLAFDARPHWPATPSYLRVYVDDADAAFHAALSAGATTVSVLDNSAWGDRGARIQDPLGNVWWIMSHMEDVSEEEAGRRWQAPEYAAGMEYAIDSLHRHMTGQPNNPDDGPELVRTMAPIKRAAGVTAVPAGYRSVEPWIISHSTAGVLDFITAAFGAQEAFRVPMEDGSIGHAEARIGDSNVLAFDSRRDWPPTPAFLRVYVDDGDATFAAALAAGATAVTNMTEMFWGEKVGRVRDPFGNLWWIHCRVAALSEEEAYARAGQPEFIKAMEYVTSAELVVPDR</sequence>
<dbReference type="EMBL" id="JAFNLL010000002">
    <property type="protein sequence ID" value="MBO1266609.1"/>
    <property type="molecule type" value="Genomic_DNA"/>
</dbReference>
<evidence type="ECO:0000313" key="2">
    <source>
        <dbReference type="EMBL" id="MBO1266609.1"/>
    </source>
</evidence>
<dbReference type="PANTHER" id="PTHR34109:SF1">
    <property type="entry name" value="VOC DOMAIN-CONTAINING PROTEIN"/>
    <property type="match status" value="1"/>
</dbReference>
<evidence type="ECO:0000313" key="3">
    <source>
        <dbReference type="Proteomes" id="UP000664164"/>
    </source>
</evidence>
<keyword evidence="3" id="KW-1185">Reference proteome</keyword>
<evidence type="ECO:0000259" key="1">
    <source>
        <dbReference type="PROSITE" id="PS51819"/>
    </source>
</evidence>
<dbReference type="AlphaFoldDB" id="A0A939KIG6"/>
<dbReference type="InterPro" id="IPR029068">
    <property type="entry name" value="Glyas_Bleomycin-R_OHBP_Dase"/>
</dbReference>
<name>A0A939KIG6_9MICC</name>
<feature type="domain" description="VOC" evidence="1">
    <location>
        <begin position="196"/>
        <end position="313"/>
    </location>
</feature>
<accession>A0A939KIG6</accession>
<dbReference type="InterPro" id="IPR004360">
    <property type="entry name" value="Glyas_Fos-R_dOase_dom"/>
</dbReference>
<dbReference type="RefSeq" id="WP_207614357.1">
    <property type="nucleotide sequence ID" value="NZ_JAFNLL010000002.1"/>
</dbReference>
<dbReference type="Proteomes" id="UP000664164">
    <property type="component" value="Unassembled WGS sequence"/>
</dbReference>
<gene>
    <name evidence="2" type="ORF">J1902_01195</name>
</gene>
<dbReference type="InterPro" id="IPR037523">
    <property type="entry name" value="VOC_core"/>
</dbReference>
<dbReference type="PROSITE" id="PS51819">
    <property type="entry name" value="VOC"/>
    <property type="match status" value="2"/>
</dbReference>
<feature type="domain" description="VOC" evidence="1">
    <location>
        <begin position="14"/>
        <end position="131"/>
    </location>
</feature>
<protein>
    <submittedName>
        <fullName evidence="2">VOC family protein</fullName>
    </submittedName>
</protein>
<comment type="caution">
    <text evidence="2">The sequence shown here is derived from an EMBL/GenBank/DDBJ whole genome shotgun (WGS) entry which is preliminary data.</text>
</comment>
<proteinExistence type="predicted"/>
<organism evidence="2 3">
    <name type="scientific">Arthrobacter cavernae</name>
    <dbReference type="NCBI Taxonomy" id="2817681"/>
    <lineage>
        <taxon>Bacteria</taxon>
        <taxon>Bacillati</taxon>
        <taxon>Actinomycetota</taxon>
        <taxon>Actinomycetes</taxon>
        <taxon>Micrococcales</taxon>
        <taxon>Micrococcaceae</taxon>
        <taxon>Arthrobacter</taxon>
    </lineage>
</organism>